<dbReference type="EMBL" id="CP028811">
    <property type="protein sequence ID" value="AWA30992.1"/>
    <property type="molecule type" value="Genomic_DNA"/>
</dbReference>
<dbReference type="Proteomes" id="UP000244193">
    <property type="component" value="Chromosome"/>
</dbReference>
<protein>
    <submittedName>
        <fullName evidence="2">Uncharacterized protein</fullName>
    </submittedName>
</protein>
<accession>A0A2S0RJU6</accession>
<keyword evidence="1" id="KW-1133">Transmembrane helix</keyword>
<proteinExistence type="predicted"/>
<evidence type="ECO:0000256" key="1">
    <source>
        <dbReference type="SAM" id="Phobius"/>
    </source>
</evidence>
<name>A0A2S0RJU6_9FLAO</name>
<keyword evidence="3" id="KW-1185">Reference proteome</keyword>
<keyword evidence="1" id="KW-0812">Transmembrane</keyword>
<organism evidence="2 3">
    <name type="scientific">Flavobacterium magnum</name>
    <dbReference type="NCBI Taxonomy" id="2162713"/>
    <lineage>
        <taxon>Bacteria</taxon>
        <taxon>Pseudomonadati</taxon>
        <taxon>Bacteroidota</taxon>
        <taxon>Flavobacteriia</taxon>
        <taxon>Flavobacteriales</taxon>
        <taxon>Flavobacteriaceae</taxon>
        <taxon>Flavobacterium</taxon>
    </lineage>
</organism>
<keyword evidence="1" id="KW-0472">Membrane</keyword>
<evidence type="ECO:0000313" key="2">
    <source>
        <dbReference type="EMBL" id="AWA30992.1"/>
    </source>
</evidence>
<reference evidence="2 3" key="1">
    <citation type="submission" date="2018-04" db="EMBL/GenBank/DDBJ databases">
        <title>Genome sequencing of Flavobacterium sp. HYN0048.</title>
        <authorList>
            <person name="Yi H."/>
            <person name="Baek C."/>
        </authorList>
    </citation>
    <scope>NUCLEOTIDE SEQUENCE [LARGE SCALE GENOMIC DNA]</scope>
    <source>
        <strain evidence="2 3">HYN0048</strain>
    </source>
</reference>
<evidence type="ECO:0000313" key="3">
    <source>
        <dbReference type="Proteomes" id="UP000244193"/>
    </source>
</evidence>
<sequence>MLSTFCIVWYFWIKVNENQENEDRGFLQSGKDTITKGYGNAKQAVKNKASKTVGGGFLGDLAESAIDIGSKKTDSKLFGFLDFLGDSGEYFHPSRGTINRFRNLLILAMIIIMFYIT</sequence>
<dbReference type="KEGG" id="fmg:HYN48_13380"/>
<feature type="transmembrane region" description="Helical" evidence="1">
    <location>
        <begin position="101"/>
        <end position="116"/>
    </location>
</feature>
<dbReference type="AlphaFoldDB" id="A0A2S0RJU6"/>
<gene>
    <name evidence="2" type="ORF">HYN48_13380</name>
</gene>